<evidence type="ECO:0000313" key="6">
    <source>
        <dbReference type="Proteomes" id="UP000251144"/>
    </source>
</evidence>
<sequence length="406" mass="45621">MNLRRRSKNDWGRLGMTSEWNHSTINDVCVLVTDGSHSSPKSVNDGKYMVSVKDFTDYGFDFASCRMISNDDYETLKRNGCVPQMDDILIGKDGARFFEDIIIYRQKEKPALLSSIAILRCDKSKILPDFLYYVLRTPSFRQDVKDNYGSGSAIPRIILKDFKRMMVSYPSLEKQQSIISVLTAIDSKIQANTEINDNLADLLQTIYQERFGNDILAVNQGVLSDICSYSRDKVAVSELNVRTYFSTENMLSGKAGSTEATSLPTTSQTTACHKGDTLISNIRPYFKKIVYCEDKCGCSTDVLCFTPSQPCYSAYLFSTLYADKFFAFMVAGSKGTKMPRGDKQQIMTYPVVLPSEEELAGFNTIASPLLEQIYSNRAENKRLSILRDTLLPKLMSGEINVSAIQL</sequence>
<dbReference type="PANTHER" id="PTHR30408:SF13">
    <property type="entry name" value="TYPE I RESTRICTION ENZYME HINDI SPECIFICITY SUBUNIT"/>
    <property type="match status" value="1"/>
</dbReference>
<proteinExistence type="inferred from homology"/>
<accession>A0A329U2N9</accession>
<dbReference type="Proteomes" id="UP000251144">
    <property type="component" value="Unassembled WGS sequence"/>
</dbReference>
<comment type="similarity">
    <text evidence="1">Belongs to the type-I restriction system S methylase family.</text>
</comment>
<evidence type="ECO:0000256" key="2">
    <source>
        <dbReference type="ARBA" id="ARBA00022747"/>
    </source>
</evidence>
<comment type="caution">
    <text evidence="5">The sequence shown here is derived from an EMBL/GenBank/DDBJ whole genome shotgun (WGS) entry which is preliminary data.</text>
</comment>
<dbReference type="InterPro" id="IPR000055">
    <property type="entry name" value="Restrct_endonuc_typeI_TRD"/>
</dbReference>
<dbReference type="Pfam" id="PF01420">
    <property type="entry name" value="Methylase_S"/>
    <property type="match status" value="1"/>
</dbReference>
<feature type="domain" description="Type I restriction modification DNA specificity" evidence="4">
    <location>
        <begin position="18"/>
        <end position="198"/>
    </location>
</feature>
<dbReference type="PANTHER" id="PTHR30408">
    <property type="entry name" value="TYPE-1 RESTRICTION ENZYME ECOKI SPECIFICITY PROTEIN"/>
    <property type="match status" value="1"/>
</dbReference>
<evidence type="ECO:0000256" key="3">
    <source>
        <dbReference type="ARBA" id="ARBA00023125"/>
    </source>
</evidence>
<dbReference type="EMBL" id="PRLB01000001">
    <property type="protein sequence ID" value="RAW55705.1"/>
    <property type="molecule type" value="Genomic_DNA"/>
</dbReference>
<dbReference type="InterPro" id="IPR044946">
    <property type="entry name" value="Restrct_endonuc_typeI_TRD_sf"/>
</dbReference>
<dbReference type="OrthoDB" id="9811611at2"/>
<keyword evidence="2" id="KW-0680">Restriction system</keyword>
<organism evidence="5 6">
    <name type="scientific">Faecalibacterium prausnitzii</name>
    <dbReference type="NCBI Taxonomy" id="853"/>
    <lineage>
        <taxon>Bacteria</taxon>
        <taxon>Bacillati</taxon>
        <taxon>Bacillota</taxon>
        <taxon>Clostridia</taxon>
        <taxon>Eubacteriales</taxon>
        <taxon>Oscillospiraceae</taxon>
        <taxon>Faecalibacterium</taxon>
    </lineage>
</organism>
<gene>
    <name evidence="5" type="ORF">C4N26_01555</name>
</gene>
<evidence type="ECO:0000313" key="5">
    <source>
        <dbReference type="EMBL" id="RAW55705.1"/>
    </source>
</evidence>
<dbReference type="InterPro" id="IPR052021">
    <property type="entry name" value="Type-I_RS_S_subunit"/>
</dbReference>
<dbReference type="Gene3D" id="3.90.220.20">
    <property type="entry name" value="DNA methylase specificity domains"/>
    <property type="match status" value="2"/>
</dbReference>
<evidence type="ECO:0000259" key="4">
    <source>
        <dbReference type="Pfam" id="PF01420"/>
    </source>
</evidence>
<dbReference type="GO" id="GO:0003677">
    <property type="term" value="F:DNA binding"/>
    <property type="evidence" value="ECO:0007669"/>
    <property type="project" value="UniProtKB-KW"/>
</dbReference>
<dbReference type="AlphaFoldDB" id="A0A329U2N9"/>
<protein>
    <recommendedName>
        <fullName evidence="4">Type I restriction modification DNA specificity domain-containing protein</fullName>
    </recommendedName>
</protein>
<keyword evidence="3" id="KW-0238">DNA-binding</keyword>
<reference evidence="5 6" key="1">
    <citation type="submission" date="2018-02" db="EMBL/GenBank/DDBJ databases">
        <title>Complete genome sequencing of Faecalibacterium prausnitzii strains isolated from the human gut.</title>
        <authorList>
            <person name="Fitzgerald B.C."/>
            <person name="Shkoporov A.N."/>
            <person name="Ross P.R."/>
            <person name="Hill C."/>
        </authorList>
    </citation>
    <scope>NUCLEOTIDE SEQUENCE [LARGE SCALE GENOMIC DNA]</scope>
    <source>
        <strain evidence="5 6">APC942/32-1</strain>
    </source>
</reference>
<name>A0A329U2N9_9FIRM</name>
<evidence type="ECO:0000256" key="1">
    <source>
        <dbReference type="ARBA" id="ARBA00010923"/>
    </source>
</evidence>
<dbReference type="SUPFAM" id="SSF116734">
    <property type="entry name" value="DNA methylase specificity domain"/>
    <property type="match status" value="2"/>
</dbReference>
<dbReference type="GO" id="GO:0009307">
    <property type="term" value="P:DNA restriction-modification system"/>
    <property type="evidence" value="ECO:0007669"/>
    <property type="project" value="UniProtKB-KW"/>
</dbReference>